<sequence>MLDGGVRDESMLDAQWYALVFDVGSREGCCASTDPRQTRPPAAIRGRGKSCKIVSTVISGGEGLRTEVGERGVHAPVHKNTPDNLHPRDQLQRKQRKTAVKVVPTRALDPSAGRATSPPKSTPPASTPAHSPVVLRVKFVGLVVVVGGKSFTDRKGFNHDFGSEMYNSEGLPRVFGLGEFLSDSFRMIQRVVGLVRQVIPEVLVKNCMNEFVRQFGSIETWPVLLLWGNAQIAEDLENWSLTVLQFWELENNILIPPSELNFSRMPRIAANSNIDPPHR</sequence>
<keyword evidence="3" id="KW-1185">Reference proteome</keyword>
<gene>
    <name evidence="2" type="ORF">B0H17DRAFT_1141002</name>
</gene>
<protein>
    <submittedName>
        <fullName evidence="2">Uncharacterized protein</fullName>
    </submittedName>
</protein>
<dbReference type="Proteomes" id="UP001221757">
    <property type="component" value="Unassembled WGS sequence"/>
</dbReference>
<comment type="caution">
    <text evidence="2">The sequence shown here is derived from an EMBL/GenBank/DDBJ whole genome shotgun (WGS) entry which is preliminary data.</text>
</comment>
<evidence type="ECO:0000256" key="1">
    <source>
        <dbReference type="SAM" id="MobiDB-lite"/>
    </source>
</evidence>
<name>A0AAD7D0W4_MYCRO</name>
<evidence type="ECO:0000313" key="3">
    <source>
        <dbReference type="Proteomes" id="UP001221757"/>
    </source>
</evidence>
<evidence type="ECO:0000313" key="2">
    <source>
        <dbReference type="EMBL" id="KAJ7672899.1"/>
    </source>
</evidence>
<feature type="region of interest" description="Disordered" evidence="1">
    <location>
        <begin position="70"/>
        <end position="129"/>
    </location>
</feature>
<dbReference type="EMBL" id="JARKIE010000164">
    <property type="protein sequence ID" value="KAJ7672899.1"/>
    <property type="molecule type" value="Genomic_DNA"/>
</dbReference>
<proteinExistence type="predicted"/>
<reference evidence="2" key="1">
    <citation type="submission" date="2023-03" db="EMBL/GenBank/DDBJ databases">
        <title>Massive genome expansion in bonnet fungi (Mycena s.s.) driven by repeated elements and novel gene families across ecological guilds.</title>
        <authorList>
            <consortium name="Lawrence Berkeley National Laboratory"/>
            <person name="Harder C.B."/>
            <person name="Miyauchi S."/>
            <person name="Viragh M."/>
            <person name="Kuo A."/>
            <person name="Thoen E."/>
            <person name="Andreopoulos B."/>
            <person name="Lu D."/>
            <person name="Skrede I."/>
            <person name="Drula E."/>
            <person name="Henrissat B."/>
            <person name="Morin E."/>
            <person name="Kohler A."/>
            <person name="Barry K."/>
            <person name="LaButti K."/>
            <person name="Morin E."/>
            <person name="Salamov A."/>
            <person name="Lipzen A."/>
            <person name="Mereny Z."/>
            <person name="Hegedus B."/>
            <person name="Baldrian P."/>
            <person name="Stursova M."/>
            <person name="Weitz H."/>
            <person name="Taylor A."/>
            <person name="Grigoriev I.V."/>
            <person name="Nagy L.G."/>
            <person name="Martin F."/>
            <person name="Kauserud H."/>
        </authorList>
    </citation>
    <scope>NUCLEOTIDE SEQUENCE</scope>
    <source>
        <strain evidence="2">CBHHK067</strain>
    </source>
</reference>
<accession>A0AAD7D0W4</accession>
<dbReference type="AlphaFoldDB" id="A0AAD7D0W4"/>
<organism evidence="2 3">
    <name type="scientific">Mycena rosella</name>
    <name type="common">Pink bonnet</name>
    <name type="synonym">Agaricus rosellus</name>
    <dbReference type="NCBI Taxonomy" id="1033263"/>
    <lineage>
        <taxon>Eukaryota</taxon>
        <taxon>Fungi</taxon>
        <taxon>Dikarya</taxon>
        <taxon>Basidiomycota</taxon>
        <taxon>Agaricomycotina</taxon>
        <taxon>Agaricomycetes</taxon>
        <taxon>Agaricomycetidae</taxon>
        <taxon>Agaricales</taxon>
        <taxon>Marasmiineae</taxon>
        <taxon>Mycenaceae</taxon>
        <taxon>Mycena</taxon>
    </lineage>
</organism>